<dbReference type="InterPro" id="IPR013655">
    <property type="entry name" value="PAS_fold_3"/>
</dbReference>
<dbReference type="GO" id="GO:0043709">
    <property type="term" value="P:cell adhesion involved in single-species biofilm formation"/>
    <property type="evidence" value="ECO:0007669"/>
    <property type="project" value="TreeGrafter"/>
</dbReference>
<dbReference type="InterPro" id="IPR000700">
    <property type="entry name" value="PAS-assoc_C"/>
</dbReference>
<dbReference type="InterPro" id="IPR035965">
    <property type="entry name" value="PAS-like_dom_sf"/>
</dbReference>
<proteinExistence type="predicted"/>
<dbReference type="InterPro" id="IPR050469">
    <property type="entry name" value="Diguanylate_Cyclase"/>
</dbReference>
<feature type="domain" description="GGDEF" evidence="2">
    <location>
        <begin position="184"/>
        <end position="319"/>
    </location>
</feature>
<evidence type="ECO:0000259" key="2">
    <source>
        <dbReference type="PROSITE" id="PS50887"/>
    </source>
</evidence>
<dbReference type="CDD" id="cd00130">
    <property type="entry name" value="PAS"/>
    <property type="match status" value="1"/>
</dbReference>
<dbReference type="InterPro" id="IPR043128">
    <property type="entry name" value="Rev_trsase/Diguanyl_cyclase"/>
</dbReference>
<organism evidence="3 4">
    <name type="scientific">Fervidicella metallireducens AeB</name>
    <dbReference type="NCBI Taxonomy" id="1403537"/>
    <lineage>
        <taxon>Bacteria</taxon>
        <taxon>Bacillati</taxon>
        <taxon>Bacillota</taxon>
        <taxon>Clostridia</taxon>
        <taxon>Eubacteriales</taxon>
        <taxon>Clostridiaceae</taxon>
        <taxon>Fervidicella</taxon>
    </lineage>
</organism>
<dbReference type="InterPro" id="IPR000160">
    <property type="entry name" value="GGDEF_dom"/>
</dbReference>
<dbReference type="Pfam" id="PF00990">
    <property type="entry name" value="GGDEF"/>
    <property type="match status" value="1"/>
</dbReference>
<comment type="caution">
    <text evidence="3">The sequence shown here is derived from an EMBL/GenBank/DDBJ whole genome shotgun (WGS) entry which is preliminary data.</text>
</comment>
<dbReference type="EMBL" id="AZQP01000005">
    <property type="protein sequence ID" value="EYE89408.1"/>
    <property type="molecule type" value="Genomic_DNA"/>
</dbReference>
<dbReference type="PROSITE" id="PS50887">
    <property type="entry name" value="GGDEF"/>
    <property type="match status" value="1"/>
</dbReference>
<dbReference type="STRING" id="1403537.Q428_02665"/>
<dbReference type="CDD" id="cd01949">
    <property type="entry name" value="GGDEF"/>
    <property type="match status" value="1"/>
</dbReference>
<dbReference type="Proteomes" id="UP000019681">
    <property type="component" value="Unassembled WGS sequence"/>
</dbReference>
<accession>A0A017RXA1</accession>
<evidence type="ECO:0000313" key="3">
    <source>
        <dbReference type="EMBL" id="EYE89408.1"/>
    </source>
</evidence>
<dbReference type="RefSeq" id="WP_035377898.1">
    <property type="nucleotide sequence ID" value="NZ_AZQP01000005.1"/>
</dbReference>
<dbReference type="PANTHER" id="PTHR45138:SF9">
    <property type="entry name" value="DIGUANYLATE CYCLASE DGCM-RELATED"/>
    <property type="match status" value="1"/>
</dbReference>
<dbReference type="InterPro" id="IPR029787">
    <property type="entry name" value="Nucleotide_cyclase"/>
</dbReference>
<dbReference type="FunFam" id="3.30.70.270:FF:000001">
    <property type="entry name" value="Diguanylate cyclase domain protein"/>
    <property type="match status" value="1"/>
</dbReference>
<dbReference type="SUPFAM" id="SSF55073">
    <property type="entry name" value="Nucleotide cyclase"/>
    <property type="match status" value="1"/>
</dbReference>
<dbReference type="SMART" id="SM00267">
    <property type="entry name" value="GGDEF"/>
    <property type="match status" value="1"/>
</dbReference>
<evidence type="ECO:0008006" key="5">
    <source>
        <dbReference type="Google" id="ProtNLM"/>
    </source>
</evidence>
<dbReference type="OrthoDB" id="9798833at2"/>
<dbReference type="GO" id="GO:0005886">
    <property type="term" value="C:plasma membrane"/>
    <property type="evidence" value="ECO:0007669"/>
    <property type="project" value="TreeGrafter"/>
</dbReference>
<dbReference type="NCBIfam" id="TIGR00254">
    <property type="entry name" value="GGDEF"/>
    <property type="match status" value="1"/>
</dbReference>
<dbReference type="InterPro" id="IPR000014">
    <property type="entry name" value="PAS"/>
</dbReference>
<evidence type="ECO:0000259" key="1">
    <source>
        <dbReference type="PROSITE" id="PS50113"/>
    </source>
</evidence>
<dbReference type="NCBIfam" id="TIGR00229">
    <property type="entry name" value="sensory_box"/>
    <property type="match status" value="1"/>
</dbReference>
<dbReference type="InterPro" id="IPR001610">
    <property type="entry name" value="PAC"/>
</dbReference>
<dbReference type="GO" id="GO:0052621">
    <property type="term" value="F:diguanylate cyclase activity"/>
    <property type="evidence" value="ECO:0007669"/>
    <property type="project" value="TreeGrafter"/>
</dbReference>
<reference evidence="3 4" key="1">
    <citation type="journal article" date="2014" name="Genome Announc.">
        <title>Draft Genome Sequence of Fervidicella metallireducens Strain AeBT, an Iron-Reducing Thermoanaerobe from the Great Artesian Basin.</title>
        <authorList>
            <person name="Patel B.K."/>
        </authorList>
    </citation>
    <scope>NUCLEOTIDE SEQUENCE [LARGE SCALE GENOMIC DNA]</scope>
    <source>
        <strain evidence="3 4">AeB</strain>
    </source>
</reference>
<dbReference type="PROSITE" id="PS50113">
    <property type="entry name" value="PAC"/>
    <property type="match status" value="1"/>
</dbReference>
<gene>
    <name evidence="3" type="ORF">Q428_02665</name>
</gene>
<keyword evidence="4" id="KW-1185">Reference proteome</keyword>
<dbReference type="Pfam" id="PF08447">
    <property type="entry name" value="PAS_3"/>
    <property type="match status" value="1"/>
</dbReference>
<dbReference type="Gene3D" id="3.30.70.270">
    <property type="match status" value="1"/>
</dbReference>
<dbReference type="SUPFAM" id="SSF55785">
    <property type="entry name" value="PYP-like sensor domain (PAS domain)"/>
    <property type="match status" value="1"/>
</dbReference>
<dbReference type="GO" id="GO:1902201">
    <property type="term" value="P:negative regulation of bacterial-type flagellum-dependent cell motility"/>
    <property type="evidence" value="ECO:0007669"/>
    <property type="project" value="TreeGrafter"/>
</dbReference>
<protein>
    <recommendedName>
        <fullName evidence="5">Diguanylate cyclase</fullName>
    </recommendedName>
</protein>
<dbReference type="SMART" id="SM00086">
    <property type="entry name" value="PAC"/>
    <property type="match status" value="1"/>
</dbReference>
<sequence length="319" mass="37602">MREKSKEYDLINQSKLMSQIMESIEEVVFLQSVCDREVLYLNKGYSNFIDCEYEDFKINPRVWTNFVHPNDRKMVDEELRIDNILKQLKENNVLIKELRLMTKHGIKWMRIKVVPIYNENGEIYRIVGIGQDITDQKELQIKLQKVLKKTKKLAMFDYLTNVNNRRAFYKRAYEEINRLKRSQGTFSAILIDIDDFKKINDTFGHDVGDEVIKDIARTLKKGIRRYDILARMGGEEFIIILPNTGIENTYARGEELRKAIEKRRIYIKEKDININYTASIGIATLRKTDNYNLDKVIKRADNALYNAKKLGKNRVSSLK</sequence>
<dbReference type="Gene3D" id="3.30.450.20">
    <property type="entry name" value="PAS domain"/>
    <property type="match status" value="1"/>
</dbReference>
<name>A0A017RXA1_9CLOT</name>
<dbReference type="AlphaFoldDB" id="A0A017RXA1"/>
<feature type="domain" description="PAC" evidence="1">
    <location>
        <begin position="91"/>
        <end position="145"/>
    </location>
</feature>
<evidence type="ECO:0000313" key="4">
    <source>
        <dbReference type="Proteomes" id="UP000019681"/>
    </source>
</evidence>
<dbReference type="PANTHER" id="PTHR45138">
    <property type="entry name" value="REGULATORY COMPONENTS OF SENSORY TRANSDUCTION SYSTEM"/>
    <property type="match status" value="1"/>
</dbReference>